<reference evidence="2" key="1">
    <citation type="submission" date="2021-02" db="EMBL/GenBank/DDBJ databases">
        <authorList>
            <person name="Nowell W R."/>
        </authorList>
    </citation>
    <scope>NUCLEOTIDE SEQUENCE</scope>
</reference>
<evidence type="ECO:0000313" key="3">
    <source>
        <dbReference type="Proteomes" id="UP000663848"/>
    </source>
</evidence>
<accession>A0A822G7Z1</accession>
<name>A0A822G7Z1_9BILA</name>
<dbReference type="AlphaFoldDB" id="A0A822G7Z1"/>
<comment type="caution">
    <text evidence="2">The sequence shown here is derived from an EMBL/GenBank/DDBJ whole genome shotgun (WGS) entry which is preliminary data.</text>
</comment>
<feature type="non-terminal residue" evidence="2">
    <location>
        <position position="1"/>
    </location>
</feature>
<evidence type="ECO:0000313" key="2">
    <source>
        <dbReference type="EMBL" id="CAF5144849.1"/>
    </source>
</evidence>
<evidence type="ECO:0000256" key="1">
    <source>
        <dbReference type="SAM" id="Coils"/>
    </source>
</evidence>
<dbReference type="EMBL" id="CAJOBR010093854">
    <property type="protein sequence ID" value="CAF5144849.1"/>
    <property type="molecule type" value="Genomic_DNA"/>
</dbReference>
<sequence length="61" mass="6788">KKTINLEYDTANDELEELRAAIDVVTKRINDHNKLALAQPQANLDAAVSEVKKLQNIIDTA</sequence>
<feature type="non-terminal residue" evidence="2">
    <location>
        <position position="61"/>
    </location>
</feature>
<keyword evidence="1" id="KW-0175">Coiled coil</keyword>
<gene>
    <name evidence="2" type="ORF">QYT958_LOCUS48075</name>
</gene>
<feature type="coiled-coil region" evidence="1">
    <location>
        <begin position="1"/>
        <end position="35"/>
    </location>
</feature>
<proteinExistence type="predicted"/>
<protein>
    <submittedName>
        <fullName evidence="2">Uncharacterized protein</fullName>
    </submittedName>
</protein>
<organism evidence="2 3">
    <name type="scientific">Rotaria socialis</name>
    <dbReference type="NCBI Taxonomy" id="392032"/>
    <lineage>
        <taxon>Eukaryota</taxon>
        <taxon>Metazoa</taxon>
        <taxon>Spiralia</taxon>
        <taxon>Gnathifera</taxon>
        <taxon>Rotifera</taxon>
        <taxon>Eurotatoria</taxon>
        <taxon>Bdelloidea</taxon>
        <taxon>Philodinida</taxon>
        <taxon>Philodinidae</taxon>
        <taxon>Rotaria</taxon>
    </lineage>
</organism>
<dbReference type="Proteomes" id="UP000663848">
    <property type="component" value="Unassembled WGS sequence"/>
</dbReference>